<comment type="function">
    <text evidence="13">Primarily acts as an independent SigF regulator that is sensitive to the osmosensory signal, mediating the cross talk of PknD with the SigF regulon. Possesses both phosphatase and kinase activities. The kinase domain functions as a classic anti-sigma factor-like kinase to phosphorylate the anti-anti-sigma factor domain at the canonical regulatory site, and the phosphatase domain antagonizes this activity.</text>
</comment>
<keyword evidence="10" id="KW-0904">Protein phosphatase</keyword>
<dbReference type="PANTHER" id="PTHR43156">
    <property type="entry name" value="STAGE II SPORULATION PROTEIN E-RELATED"/>
    <property type="match status" value="1"/>
</dbReference>
<organism evidence="18 19">
    <name type="scientific">Streptomyces buecherae</name>
    <dbReference type="NCBI Taxonomy" id="2763006"/>
    <lineage>
        <taxon>Bacteria</taxon>
        <taxon>Bacillati</taxon>
        <taxon>Actinomycetota</taxon>
        <taxon>Actinomycetes</taxon>
        <taxon>Kitasatosporales</taxon>
        <taxon>Streptomycetaceae</taxon>
        <taxon>Streptomyces</taxon>
    </lineage>
</organism>
<evidence type="ECO:0000256" key="15">
    <source>
        <dbReference type="ARBA" id="ARBA00081350"/>
    </source>
</evidence>
<dbReference type="FunFam" id="3.30.565.10:FF:000028">
    <property type="entry name" value="PAS sensor protein"/>
    <property type="match status" value="1"/>
</dbReference>
<evidence type="ECO:0000256" key="13">
    <source>
        <dbReference type="ARBA" id="ARBA00056274"/>
    </source>
</evidence>
<dbReference type="Pfam" id="PF07228">
    <property type="entry name" value="SpoIIE"/>
    <property type="match status" value="1"/>
</dbReference>
<name>A0A7H8NLA6_9ACTN</name>
<evidence type="ECO:0000256" key="6">
    <source>
        <dbReference type="ARBA" id="ARBA00022777"/>
    </source>
</evidence>
<accession>A0A7H8NLA6</accession>
<evidence type="ECO:0000256" key="5">
    <source>
        <dbReference type="ARBA" id="ARBA00022741"/>
    </source>
</evidence>
<feature type="compositionally biased region" description="Low complexity" evidence="16">
    <location>
        <begin position="259"/>
        <end position="272"/>
    </location>
</feature>
<evidence type="ECO:0000256" key="14">
    <source>
        <dbReference type="ARBA" id="ARBA00075117"/>
    </source>
</evidence>
<dbReference type="SUPFAM" id="SSF55781">
    <property type="entry name" value="GAF domain-like"/>
    <property type="match status" value="1"/>
</dbReference>
<evidence type="ECO:0000256" key="16">
    <source>
        <dbReference type="SAM" id="MobiDB-lite"/>
    </source>
</evidence>
<dbReference type="InterPro" id="IPR029016">
    <property type="entry name" value="GAF-like_dom_sf"/>
</dbReference>
<dbReference type="Gene3D" id="3.30.565.10">
    <property type="entry name" value="Histidine kinase-like ATPase, C-terminal domain"/>
    <property type="match status" value="1"/>
</dbReference>
<dbReference type="GO" id="GO:0016301">
    <property type="term" value="F:kinase activity"/>
    <property type="evidence" value="ECO:0007669"/>
    <property type="project" value="UniProtKB-KW"/>
</dbReference>
<evidence type="ECO:0000256" key="1">
    <source>
        <dbReference type="ARBA" id="ARBA00013081"/>
    </source>
</evidence>
<dbReference type="FunFam" id="3.60.40.10:FF:000005">
    <property type="entry name" value="Serine/threonine protein phosphatase"/>
    <property type="match status" value="1"/>
</dbReference>
<dbReference type="Pfam" id="PF01590">
    <property type="entry name" value="GAF"/>
    <property type="match status" value="1"/>
</dbReference>
<feature type="domain" description="PPM-type phosphatase" evidence="17">
    <location>
        <begin position="367"/>
        <end position="598"/>
    </location>
</feature>
<feature type="compositionally biased region" description="Gly residues" evidence="16">
    <location>
        <begin position="224"/>
        <end position="234"/>
    </location>
</feature>
<keyword evidence="6" id="KW-0418">Kinase</keyword>
<evidence type="ECO:0000313" key="18">
    <source>
        <dbReference type="EMBL" id="QKW54248.1"/>
    </source>
</evidence>
<dbReference type="Gene3D" id="3.60.40.10">
    <property type="entry name" value="PPM-type phosphatase domain"/>
    <property type="match status" value="1"/>
</dbReference>
<feature type="compositionally biased region" description="Basic and acidic residues" evidence="16">
    <location>
        <begin position="200"/>
        <end position="218"/>
    </location>
</feature>
<proteinExistence type="predicted"/>
<evidence type="ECO:0000259" key="17">
    <source>
        <dbReference type="SMART" id="SM00331"/>
    </source>
</evidence>
<evidence type="ECO:0000256" key="8">
    <source>
        <dbReference type="ARBA" id="ARBA00022840"/>
    </source>
</evidence>
<evidence type="ECO:0000256" key="4">
    <source>
        <dbReference type="ARBA" id="ARBA00022723"/>
    </source>
</evidence>
<sequence length="727" mass="75789">MTVSAFRLRDPHDGGLVGVAAFFTDITGHVRARQRLDLLHHAAAVLGESLSIIRTCEDLTTVLVPGLADLAAVDLADPVLIGEEPAHDGEHLFALRRMAVAGADGSPLPTGPMTLGSIDTHRATDIAAAAEAVDGSRAEAVSRGGGRAERAGRGGLVADLRRTATADGAQPPTGAADAAAGGTQAADARSPAAARAAGKRAADRQEADRQAADQRKADQQAAGEGAGATVGGPTAGALADVGTGARGERWVDPETPGQHGADGSGDAHAGASDASDEVLAWARSVPGAHSVMTAPLHARGILLGRVTVWRTEALEPFDAEDLTLLEEVAARAGLAVDNARRYTRERRAAVKLQRSLLPPALTDVVAAETASVYLPTDAARGVGGDWFDVIPLSSARVALVVGDVVGHGLQATATMGRLRTAVRTLADLDVDPEELLTHLDDLVLQLTVEADSDRPGIEDGAPNSLTDSVGASCLYVTYDPVTGHCVMASAGHPPPALISPDGSVRFIELDPGPPLGVSSLPFDITELDLPPGSVLALYTDGLVERGTGDVDEGMAELRARLLRADALHRPLAGLPREVVTDLPPSRLPDDVTLLLARTRMLPEGDRAAWTLAADPALVAGTRELVAGQLAEWGLHELTFTTELVVSELVTNAIRYAGGPVELRLIRAGVLICEVSDPSSTQPRMRRARATDEGGRGLYLVAQLTSRWGSRYTRHGKTIWTEQPLPDV</sequence>
<dbReference type="InterPro" id="IPR003018">
    <property type="entry name" value="GAF"/>
</dbReference>
<protein>
    <recommendedName>
        <fullName evidence="1">protein-serine/threonine phosphatase</fullName>
        <ecNumber evidence="1">3.1.3.16</ecNumber>
    </recommendedName>
    <alternativeName>
        <fullName evidence="15">Protein-serine/threonine phosphatase</fullName>
    </alternativeName>
    <alternativeName>
        <fullName evidence="14">Serine/threonine-protein kinase</fullName>
    </alternativeName>
</protein>
<feature type="region of interest" description="Disordered" evidence="16">
    <location>
        <begin position="131"/>
        <end position="272"/>
    </location>
</feature>
<dbReference type="InterPro" id="IPR052016">
    <property type="entry name" value="Bact_Sigma-Reg"/>
</dbReference>
<dbReference type="GO" id="GO:0046872">
    <property type="term" value="F:metal ion binding"/>
    <property type="evidence" value="ECO:0007669"/>
    <property type="project" value="UniProtKB-KW"/>
</dbReference>
<evidence type="ECO:0000256" key="7">
    <source>
        <dbReference type="ARBA" id="ARBA00022801"/>
    </source>
</evidence>
<comment type="catalytic activity">
    <reaction evidence="12">
        <text>O-phospho-L-seryl-[protein] + H2O = L-seryl-[protein] + phosphate</text>
        <dbReference type="Rhea" id="RHEA:20629"/>
        <dbReference type="Rhea" id="RHEA-COMP:9863"/>
        <dbReference type="Rhea" id="RHEA-COMP:11604"/>
        <dbReference type="ChEBI" id="CHEBI:15377"/>
        <dbReference type="ChEBI" id="CHEBI:29999"/>
        <dbReference type="ChEBI" id="CHEBI:43474"/>
        <dbReference type="ChEBI" id="CHEBI:83421"/>
        <dbReference type="EC" id="3.1.3.16"/>
    </reaction>
</comment>
<dbReference type="GO" id="GO:0005524">
    <property type="term" value="F:ATP binding"/>
    <property type="evidence" value="ECO:0007669"/>
    <property type="project" value="UniProtKB-KW"/>
</dbReference>
<dbReference type="SUPFAM" id="SSF81606">
    <property type="entry name" value="PP2C-like"/>
    <property type="match status" value="1"/>
</dbReference>
<keyword evidence="2" id="KW-0597">Phosphoprotein</keyword>
<gene>
    <name evidence="18" type="ORF">HUT08_04765</name>
</gene>
<evidence type="ECO:0000256" key="10">
    <source>
        <dbReference type="ARBA" id="ARBA00022912"/>
    </source>
</evidence>
<keyword evidence="8" id="KW-0067">ATP-binding</keyword>
<keyword evidence="11" id="KW-0464">Manganese</keyword>
<feature type="compositionally biased region" description="Low complexity" evidence="16">
    <location>
        <begin position="165"/>
        <end position="196"/>
    </location>
</feature>
<dbReference type="AlphaFoldDB" id="A0A7H8NLA6"/>
<dbReference type="EMBL" id="CP054929">
    <property type="protein sequence ID" value="QKW54248.1"/>
    <property type="molecule type" value="Genomic_DNA"/>
</dbReference>
<dbReference type="InterPro" id="IPR036890">
    <property type="entry name" value="HATPase_C_sf"/>
</dbReference>
<reference evidence="18 19" key="1">
    <citation type="submission" date="2020-06" db="EMBL/GenBank/DDBJ databases">
        <title>Genome mining for natural products.</title>
        <authorList>
            <person name="Zhang B."/>
            <person name="Shi J."/>
            <person name="Ge H."/>
        </authorList>
    </citation>
    <scope>NUCLEOTIDE SEQUENCE [LARGE SCALE GENOMIC DNA]</scope>
    <source>
        <strain evidence="18 19">NA00687</strain>
    </source>
</reference>
<evidence type="ECO:0000256" key="2">
    <source>
        <dbReference type="ARBA" id="ARBA00022553"/>
    </source>
</evidence>
<dbReference type="InterPro" id="IPR036457">
    <property type="entry name" value="PPM-type-like_dom_sf"/>
</dbReference>
<keyword evidence="5" id="KW-0547">Nucleotide-binding</keyword>
<dbReference type="Pfam" id="PF13581">
    <property type="entry name" value="HATPase_c_2"/>
    <property type="match status" value="1"/>
</dbReference>
<evidence type="ECO:0000256" key="3">
    <source>
        <dbReference type="ARBA" id="ARBA00022679"/>
    </source>
</evidence>
<evidence type="ECO:0000256" key="9">
    <source>
        <dbReference type="ARBA" id="ARBA00022842"/>
    </source>
</evidence>
<dbReference type="SUPFAM" id="SSF55874">
    <property type="entry name" value="ATPase domain of HSP90 chaperone/DNA topoisomerase II/histidine kinase"/>
    <property type="match status" value="1"/>
</dbReference>
<keyword evidence="7" id="KW-0378">Hydrolase</keyword>
<dbReference type="EC" id="3.1.3.16" evidence="1"/>
<dbReference type="InterPro" id="IPR001932">
    <property type="entry name" value="PPM-type_phosphatase-like_dom"/>
</dbReference>
<dbReference type="Proteomes" id="UP000509303">
    <property type="component" value="Chromosome"/>
</dbReference>
<evidence type="ECO:0000256" key="11">
    <source>
        <dbReference type="ARBA" id="ARBA00023211"/>
    </source>
</evidence>
<dbReference type="CDD" id="cd16936">
    <property type="entry name" value="HATPase_RsbW-like"/>
    <property type="match status" value="1"/>
</dbReference>
<keyword evidence="9" id="KW-0460">Magnesium</keyword>
<dbReference type="Gene3D" id="3.30.450.40">
    <property type="match status" value="1"/>
</dbReference>
<keyword evidence="19" id="KW-1185">Reference proteome</keyword>
<keyword evidence="4" id="KW-0479">Metal-binding</keyword>
<dbReference type="PANTHER" id="PTHR43156:SF2">
    <property type="entry name" value="STAGE II SPORULATION PROTEIN E"/>
    <property type="match status" value="1"/>
</dbReference>
<keyword evidence="3" id="KW-0808">Transferase</keyword>
<evidence type="ECO:0000256" key="12">
    <source>
        <dbReference type="ARBA" id="ARBA00047761"/>
    </source>
</evidence>
<dbReference type="GO" id="GO:0004722">
    <property type="term" value="F:protein serine/threonine phosphatase activity"/>
    <property type="evidence" value="ECO:0007669"/>
    <property type="project" value="UniProtKB-EC"/>
</dbReference>
<dbReference type="SMART" id="SM00331">
    <property type="entry name" value="PP2C_SIG"/>
    <property type="match status" value="1"/>
</dbReference>
<dbReference type="InterPro" id="IPR003594">
    <property type="entry name" value="HATPase_dom"/>
</dbReference>
<evidence type="ECO:0000313" key="19">
    <source>
        <dbReference type="Proteomes" id="UP000509303"/>
    </source>
</evidence>